<dbReference type="KEGG" id="psl:Psta_1350"/>
<keyword evidence="2" id="KW-1133">Transmembrane helix</keyword>
<evidence type="ECO:0000256" key="1">
    <source>
        <dbReference type="SAM" id="Coils"/>
    </source>
</evidence>
<keyword evidence="1" id="KW-0175">Coiled coil</keyword>
<proteinExistence type="predicted"/>
<evidence type="ECO:0000256" key="2">
    <source>
        <dbReference type="SAM" id="Phobius"/>
    </source>
</evidence>
<feature type="coiled-coil region" evidence="1">
    <location>
        <begin position="121"/>
        <end position="148"/>
    </location>
</feature>
<organism evidence="3 4">
    <name type="scientific">Pirellula staleyi (strain ATCC 27377 / DSM 6068 / ICPB 4128)</name>
    <name type="common">Pirella staleyi</name>
    <dbReference type="NCBI Taxonomy" id="530564"/>
    <lineage>
        <taxon>Bacteria</taxon>
        <taxon>Pseudomonadati</taxon>
        <taxon>Planctomycetota</taxon>
        <taxon>Planctomycetia</taxon>
        <taxon>Pirellulales</taxon>
        <taxon>Pirellulaceae</taxon>
        <taxon>Pirellula</taxon>
    </lineage>
</organism>
<evidence type="ECO:0000313" key="4">
    <source>
        <dbReference type="Proteomes" id="UP000001887"/>
    </source>
</evidence>
<name>D2QWS3_PIRSD</name>
<evidence type="ECO:0008006" key="5">
    <source>
        <dbReference type="Google" id="ProtNLM"/>
    </source>
</evidence>
<feature type="transmembrane region" description="Helical" evidence="2">
    <location>
        <begin position="6"/>
        <end position="28"/>
    </location>
</feature>
<accession>D2QWS3</accession>
<dbReference type="eggNOG" id="COG4372">
    <property type="taxonomic scope" value="Bacteria"/>
</dbReference>
<sequence precursor="true">MTLVGKIFTVLIFIMSLVFMSLSLMTFATHRNWKEFATNASPGPGQKLGLMQRLQQAQDLNKQLTSERDRILFQLAQERASRKTALAAMQTRLVAAESALAARQKALDDLTATHNTTAEAAKTAQERLTALEMEVQGLRDEVRVTQQDLDKKFGEVVTLTDQLNQSTGLKLRLEERNTQLALQVTRMKMVMDAKGLTEDALVSHIPPQVEGVVLAVSDKDLIEISLGADDGLKEGHVMEVFRGNTYLGRVIIRRTAPDRAVAQIVKELQRGQIKKGDNVSTKLG</sequence>
<keyword evidence="4" id="KW-1185">Reference proteome</keyword>
<gene>
    <name evidence="3" type="ordered locus">Psta_1350</name>
</gene>
<keyword evidence="2" id="KW-0472">Membrane</keyword>
<dbReference type="HOGENOM" id="CLU_084476_0_0_0"/>
<dbReference type="Proteomes" id="UP000001887">
    <property type="component" value="Chromosome"/>
</dbReference>
<keyword evidence="2" id="KW-0812">Transmembrane</keyword>
<evidence type="ECO:0000313" key="3">
    <source>
        <dbReference type="EMBL" id="ADB16027.1"/>
    </source>
</evidence>
<dbReference type="OrthoDB" id="253764at2"/>
<protein>
    <recommendedName>
        <fullName evidence="5">Chromosome partition protein Smc</fullName>
    </recommendedName>
</protein>
<dbReference type="EMBL" id="CP001848">
    <property type="protein sequence ID" value="ADB16027.1"/>
    <property type="molecule type" value="Genomic_DNA"/>
</dbReference>
<reference evidence="3 4" key="1">
    <citation type="journal article" date="2009" name="Stand. Genomic Sci.">
        <title>Complete genome sequence of Pirellula staleyi type strain (ATCC 27377).</title>
        <authorList>
            <person name="Clum A."/>
            <person name="Tindall B.J."/>
            <person name="Sikorski J."/>
            <person name="Ivanova N."/>
            <person name="Mavrommatis K."/>
            <person name="Lucas S."/>
            <person name="Glavina del Rio T."/>
            <person name="Nolan M."/>
            <person name="Chen F."/>
            <person name="Tice H."/>
            <person name="Pitluck S."/>
            <person name="Cheng J.F."/>
            <person name="Chertkov O."/>
            <person name="Brettin T."/>
            <person name="Han C."/>
            <person name="Detter J.C."/>
            <person name="Kuske C."/>
            <person name="Bruce D."/>
            <person name="Goodwin L."/>
            <person name="Ovchinikova G."/>
            <person name="Pati A."/>
            <person name="Mikhailova N."/>
            <person name="Chen A."/>
            <person name="Palaniappan K."/>
            <person name="Land M."/>
            <person name="Hauser L."/>
            <person name="Chang Y.J."/>
            <person name="Jeffries C.D."/>
            <person name="Chain P."/>
            <person name="Rohde M."/>
            <person name="Goker M."/>
            <person name="Bristow J."/>
            <person name="Eisen J.A."/>
            <person name="Markowitz V."/>
            <person name="Hugenholtz P."/>
            <person name="Kyrpides N.C."/>
            <person name="Klenk H.P."/>
            <person name="Lapidus A."/>
        </authorList>
    </citation>
    <scope>NUCLEOTIDE SEQUENCE [LARGE SCALE GENOMIC DNA]</scope>
    <source>
        <strain evidence="4">ATCC 27377 / DSM 6068 / ICPB 4128</strain>
    </source>
</reference>
<dbReference type="STRING" id="530564.Psta_1350"/>
<dbReference type="AlphaFoldDB" id="D2QWS3"/>